<evidence type="ECO:0000256" key="1">
    <source>
        <dbReference type="ARBA" id="ARBA00023015"/>
    </source>
</evidence>
<dbReference type="GO" id="GO:0008270">
    <property type="term" value="F:zinc ion binding"/>
    <property type="evidence" value="ECO:0007669"/>
    <property type="project" value="InterPro"/>
</dbReference>
<keyword evidence="2" id="KW-0238">DNA-binding</keyword>
<feature type="domain" description="Zn(2)-C6 fungal-type" evidence="5">
    <location>
        <begin position="13"/>
        <end position="43"/>
    </location>
</feature>
<dbReference type="GO" id="GO:0003677">
    <property type="term" value="F:DNA binding"/>
    <property type="evidence" value="ECO:0007669"/>
    <property type="project" value="UniProtKB-KW"/>
</dbReference>
<dbReference type="CDD" id="cd00067">
    <property type="entry name" value="GAL4"/>
    <property type="match status" value="1"/>
</dbReference>
<dbReference type="SMART" id="SM00066">
    <property type="entry name" value="GAL4"/>
    <property type="match status" value="1"/>
</dbReference>
<comment type="caution">
    <text evidence="6">The sequence shown here is derived from an EMBL/GenBank/DDBJ whole genome shotgun (WGS) entry which is preliminary data.</text>
</comment>
<dbReference type="PROSITE" id="PS50048">
    <property type="entry name" value="ZN2_CY6_FUNGAL_2"/>
    <property type="match status" value="1"/>
</dbReference>
<keyword evidence="7" id="KW-1185">Reference proteome</keyword>
<dbReference type="PANTHER" id="PTHR31069">
    <property type="entry name" value="OLEATE-ACTIVATED TRANSCRIPTION FACTOR 1-RELATED"/>
    <property type="match status" value="1"/>
</dbReference>
<evidence type="ECO:0000313" key="6">
    <source>
        <dbReference type="EMBL" id="CAG8615307.1"/>
    </source>
</evidence>
<keyword evidence="3" id="KW-0804">Transcription</keyword>
<dbReference type="InterPro" id="IPR001138">
    <property type="entry name" value="Zn2Cys6_DnaBD"/>
</dbReference>
<evidence type="ECO:0000259" key="5">
    <source>
        <dbReference type="PROSITE" id="PS50048"/>
    </source>
</evidence>
<dbReference type="Gene3D" id="4.10.240.10">
    <property type="entry name" value="Zn(2)-C6 fungal-type DNA-binding domain"/>
    <property type="match status" value="1"/>
</dbReference>
<dbReference type="InterPro" id="IPR050675">
    <property type="entry name" value="OAF3"/>
</dbReference>
<evidence type="ECO:0000313" key="7">
    <source>
        <dbReference type="Proteomes" id="UP000789375"/>
    </source>
</evidence>
<gene>
    <name evidence="6" type="ORF">FMOSSE_LOCUS9687</name>
</gene>
<dbReference type="SUPFAM" id="SSF57701">
    <property type="entry name" value="Zn2/Cys6 DNA-binding domain"/>
    <property type="match status" value="1"/>
</dbReference>
<sequence length="175" mass="19840">MYRSSKKVKLISTCDVCQFRKAECDKERPECSTCKKSNIACTYERAAFVKALHDKQIEEKDEFNHLTQFGPLYDESDYLSIVNENQQNVDNVPNDSTESERNCAIPTNPTTSLASVIVTSTATFPLTTETTESTRFDLSDIEQSTSSIYNILNDLPPQSCEFLLNQVENLQNEIM</sequence>
<dbReference type="InterPro" id="IPR036864">
    <property type="entry name" value="Zn2-C6_fun-type_DNA-bd_sf"/>
</dbReference>
<keyword evidence="1" id="KW-0805">Transcription regulation</keyword>
<dbReference type="AlphaFoldDB" id="A0A9N9CWS2"/>
<evidence type="ECO:0000256" key="2">
    <source>
        <dbReference type="ARBA" id="ARBA00023125"/>
    </source>
</evidence>
<dbReference type="Proteomes" id="UP000789375">
    <property type="component" value="Unassembled WGS sequence"/>
</dbReference>
<accession>A0A9N9CWS2</accession>
<protein>
    <submittedName>
        <fullName evidence="6">13503_t:CDS:1</fullName>
    </submittedName>
</protein>
<evidence type="ECO:0000256" key="4">
    <source>
        <dbReference type="ARBA" id="ARBA00023242"/>
    </source>
</evidence>
<dbReference type="GO" id="GO:0000981">
    <property type="term" value="F:DNA-binding transcription factor activity, RNA polymerase II-specific"/>
    <property type="evidence" value="ECO:0007669"/>
    <property type="project" value="InterPro"/>
</dbReference>
<dbReference type="Pfam" id="PF00172">
    <property type="entry name" value="Zn_clus"/>
    <property type="match status" value="1"/>
</dbReference>
<dbReference type="PANTHER" id="PTHR31069:SF32">
    <property type="entry name" value="ARGININE METABOLISM REGULATION PROTEIN II"/>
    <property type="match status" value="1"/>
</dbReference>
<keyword evidence="4" id="KW-0539">Nucleus</keyword>
<dbReference type="EMBL" id="CAJVPP010002915">
    <property type="protein sequence ID" value="CAG8615307.1"/>
    <property type="molecule type" value="Genomic_DNA"/>
</dbReference>
<name>A0A9N9CWS2_FUNMO</name>
<organism evidence="6 7">
    <name type="scientific">Funneliformis mosseae</name>
    <name type="common">Endomycorrhizal fungus</name>
    <name type="synonym">Glomus mosseae</name>
    <dbReference type="NCBI Taxonomy" id="27381"/>
    <lineage>
        <taxon>Eukaryota</taxon>
        <taxon>Fungi</taxon>
        <taxon>Fungi incertae sedis</taxon>
        <taxon>Mucoromycota</taxon>
        <taxon>Glomeromycotina</taxon>
        <taxon>Glomeromycetes</taxon>
        <taxon>Glomerales</taxon>
        <taxon>Glomeraceae</taxon>
        <taxon>Funneliformis</taxon>
    </lineage>
</organism>
<proteinExistence type="predicted"/>
<reference evidence="6" key="1">
    <citation type="submission" date="2021-06" db="EMBL/GenBank/DDBJ databases">
        <authorList>
            <person name="Kallberg Y."/>
            <person name="Tangrot J."/>
            <person name="Rosling A."/>
        </authorList>
    </citation>
    <scope>NUCLEOTIDE SEQUENCE</scope>
    <source>
        <strain evidence="6">87-6 pot B 2015</strain>
    </source>
</reference>
<evidence type="ECO:0000256" key="3">
    <source>
        <dbReference type="ARBA" id="ARBA00023163"/>
    </source>
</evidence>